<accession>A0A5M3Q3M9</accession>
<feature type="domain" description="Glycosyl transferase family 1" evidence="1">
    <location>
        <begin position="1"/>
        <end position="65"/>
    </location>
</feature>
<dbReference type="Proteomes" id="UP000387223">
    <property type="component" value="Unassembled WGS sequence"/>
</dbReference>
<gene>
    <name evidence="2" type="ORF">MSSD14B_34540</name>
</gene>
<dbReference type="InterPro" id="IPR050194">
    <property type="entry name" value="Glycosyltransferase_grp1"/>
</dbReference>
<dbReference type="AlphaFoldDB" id="A0A5M3Q3M9"/>
<dbReference type="EMBL" id="BGZI01000027">
    <property type="protein sequence ID" value="GBO89786.1"/>
    <property type="molecule type" value="Genomic_DNA"/>
</dbReference>
<dbReference type="GO" id="GO:0016757">
    <property type="term" value="F:glycosyltransferase activity"/>
    <property type="evidence" value="ECO:0007669"/>
    <property type="project" value="InterPro"/>
</dbReference>
<evidence type="ECO:0000313" key="2">
    <source>
        <dbReference type="EMBL" id="GBO89786.1"/>
    </source>
</evidence>
<dbReference type="Pfam" id="PF00534">
    <property type="entry name" value="Glycos_transf_1"/>
    <property type="match status" value="1"/>
</dbReference>
<reference evidence="2 3" key="1">
    <citation type="journal article" date="2019" name="J. Gen. Appl. Microbiol.">
        <title>Aerobic degradation of cis-dichloroethene by the marine bacterium Marinobacter salsuginis strain 5N-3.</title>
        <authorList>
            <person name="Inoue Y."/>
            <person name="Fukunaga Y."/>
            <person name="Katsumata H."/>
            <person name="Ohji S."/>
            <person name="Hosoyama A."/>
            <person name="Mori K."/>
            <person name="Ando K."/>
        </authorList>
    </citation>
    <scope>NUCLEOTIDE SEQUENCE [LARGE SCALE GENOMIC DNA]</scope>
    <source>
        <strain evidence="2 3">NBRC 109114</strain>
    </source>
</reference>
<evidence type="ECO:0000313" key="3">
    <source>
        <dbReference type="Proteomes" id="UP000387223"/>
    </source>
</evidence>
<dbReference type="SUPFAM" id="SSF53756">
    <property type="entry name" value="UDP-Glycosyltransferase/glycogen phosphorylase"/>
    <property type="match status" value="1"/>
</dbReference>
<dbReference type="Gene3D" id="3.40.50.2000">
    <property type="entry name" value="Glycogen Phosphorylase B"/>
    <property type="match status" value="2"/>
</dbReference>
<dbReference type="PANTHER" id="PTHR45947">
    <property type="entry name" value="SULFOQUINOVOSYL TRANSFERASE SQD2"/>
    <property type="match status" value="1"/>
</dbReference>
<protein>
    <recommendedName>
        <fullName evidence="1">Glycosyl transferase family 1 domain-containing protein</fullName>
    </recommendedName>
</protein>
<comment type="caution">
    <text evidence="2">The sequence shown here is derived from an EMBL/GenBank/DDBJ whole genome shotgun (WGS) entry which is preliminary data.</text>
</comment>
<name>A0A5M3Q3M9_9GAMM</name>
<sequence>MTLLETMSLGIPAVAIRVWGIPEIVTEGETGLLVESNDLTGYVSAIQLMLENPDRRSTMAQQAKRTLEERFTAHQMVEQYEYC</sequence>
<evidence type="ECO:0000259" key="1">
    <source>
        <dbReference type="Pfam" id="PF00534"/>
    </source>
</evidence>
<organism evidence="2 3">
    <name type="scientific">Marinobacter salsuginis</name>
    <dbReference type="NCBI Taxonomy" id="418719"/>
    <lineage>
        <taxon>Bacteria</taxon>
        <taxon>Pseudomonadati</taxon>
        <taxon>Pseudomonadota</taxon>
        <taxon>Gammaproteobacteria</taxon>
        <taxon>Pseudomonadales</taxon>
        <taxon>Marinobacteraceae</taxon>
        <taxon>Marinobacter</taxon>
    </lineage>
</organism>
<dbReference type="InterPro" id="IPR001296">
    <property type="entry name" value="Glyco_trans_1"/>
</dbReference>
<dbReference type="PANTHER" id="PTHR45947:SF3">
    <property type="entry name" value="SULFOQUINOVOSYL TRANSFERASE SQD2"/>
    <property type="match status" value="1"/>
</dbReference>
<proteinExistence type="predicted"/>